<dbReference type="Proteomes" id="UP000198386">
    <property type="component" value="Unassembled WGS sequence"/>
</dbReference>
<organism evidence="2 3">
    <name type="scientific">Geodermatophilus saharensis</name>
    <dbReference type="NCBI Taxonomy" id="1137994"/>
    <lineage>
        <taxon>Bacteria</taxon>
        <taxon>Bacillati</taxon>
        <taxon>Actinomycetota</taxon>
        <taxon>Actinomycetes</taxon>
        <taxon>Geodermatophilales</taxon>
        <taxon>Geodermatophilaceae</taxon>
        <taxon>Geodermatophilus</taxon>
    </lineage>
</organism>
<feature type="signal peptide" evidence="1">
    <location>
        <begin position="1"/>
        <end position="28"/>
    </location>
</feature>
<evidence type="ECO:0000313" key="2">
    <source>
        <dbReference type="EMBL" id="SNR87794.1"/>
    </source>
</evidence>
<dbReference type="EMBL" id="FZOH01000001">
    <property type="protein sequence ID" value="SNR87794.1"/>
    <property type="molecule type" value="Genomic_DNA"/>
</dbReference>
<evidence type="ECO:0000313" key="3">
    <source>
        <dbReference type="Proteomes" id="UP000198386"/>
    </source>
</evidence>
<proteinExistence type="predicted"/>
<dbReference type="InterPro" id="IPR013207">
    <property type="entry name" value="LGFP"/>
</dbReference>
<protein>
    <submittedName>
        <fullName evidence="2">Peptidase M66</fullName>
    </submittedName>
</protein>
<gene>
    <name evidence="2" type="ORF">SAMN04488107_0400</name>
</gene>
<dbReference type="SUPFAM" id="SSF55486">
    <property type="entry name" value="Metalloproteases ('zincins'), catalytic domain"/>
    <property type="match status" value="1"/>
</dbReference>
<reference evidence="3" key="1">
    <citation type="submission" date="2017-06" db="EMBL/GenBank/DDBJ databases">
        <authorList>
            <person name="Varghese N."/>
            <person name="Submissions S."/>
        </authorList>
    </citation>
    <scope>NUCLEOTIDE SEQUENCE [LARGE SCALE GENOMIC DNA]</scope>
    <source>
        <strain evidence="3">DSM 45423</strain>
    </source>
</reference>
<dbReference type="AlphaFoldDB" id="A0A238ZYD1"/>
<keyword evidence="3" id="KW-1185">Reference proteome</keyword>
<dbReference type="RefSeq" id="WP_089402204.1">
    <property type="nucleotide sequence ID" value="NZ_FZOH01000001.1"/>
</dbReference>
<dbReference type="Pfam" id="PF08310">
    <property type="entry name" value="LGFP"/>
    <property type="match status" value="7"/>
</dbReference>
<dbReference type="OrthoDB" id="3758789at2"/>
<evidence type="ECO:0000256" key="1">
    <source>
        <dbReference type="SAM" id="SignalP"/>
    </source>
</evidence>
<name>A0A238ZYD1_9ACTN</name>
<accession>A0A238ZYD1</accession>
<keyword evidence="1" id="KW-0732">Signal</keyword>
<feature type="chain" id="PRO_5012037224" evidence="1">
    <location>
        <begin position="29"/>
        <end position="884"/>
    </location>
</feature>
<sequence>MPLAPRPLAAAVLVAVTAPLLLAAPAAAEEPAPGDTVVGELVQAFADPEHAGHTPDAQAEDAEDTLLSWIDTGDDGSVRVPTEDVADIEVGATVEVTVGREVRDEATVEHGVEPARDVVAAEVVAPASPAAATAPHTNAVTVVMVQPGGAPRDGTTLAEVVAAVDGPVRDFWSEQSNGAVTVSVTGGRDWISTTADCRSPLALWEEVAGAVSWAGDPGKHLLLYVPADTPSCAYGLGTIGSGIGDGGLLYVQDTSTSVIAHELGHNFGLGHASAVQCDASAESAPCRTVEYWDWYDVMGISWGPVGSLNAPHAARLGLLPSSARVSVASTGAGGTYTLAPMGSRSGTRALALTSGSTRYWVEYRAPVGRDGWLGDPQVSYGLEPGVLVHVDGPGPDGNTSLLLDGTPSGQAAWDVDDQTVLPAGSRLTLGGGLTVGVTSTSGSSATVRVQTAAGDPVSPIQDRYRQLGGADGPLGAPVSDERCDLPGGGCTQRFVGGALYWSSATGVRRLRGAILDRYEALGGPASLGYPTSDDTPDRVPGVWYSNFQQGDVVWSQATGAHDVRGAILQRWLATGASGGGLGLPVSGDTRIPGGYVVHFQRGSIWWSSPTGAHDVRGAINERYRATGGPSYMGFPVRDDSPDRVPGVWYSNFQQGDIVWSAGTGAQVVRGAILQRWIATGASGGGLGLPVTSDAAIPGGYVVHFQRGSIWWSSPTGAHDVRGAINERYRATGGPSYMGFPVRDDSPDRVPGVWYSNFQQGDIVWSAGTGAQVVRGAILQNWVAFGASGGRLGLPVTSDAVAPGGAGYLVAFQRGTVYWSPATGAQRVLGAHDTAYRAEGGTTSWLGYPILDTVPVLPSGGERTTFQYGVVQTRSDGRLTVSRTT</sequence>